<feature type="non-terminal residue" evidence="2">
    <location>
        <position position="188"/>
    </location>
</feature>
<feature type="compositionally biased region" description="Low complexity" evidence="1">
    <location>
        <begin position="14"/>
        <end position="25"/>
    </location>
</feature>
<dbReference type="AlphaFoldDB" id="A0A6J4LND9"/>
<reference evidence="2" key="1">
    <citation type="submission" date="2020-02" db="EMBL/GenBank/DDBJ databases">
        <authorList>
            <person name="Meier V. D."/>
        </authorList>
    </citation>
    <scope>NUCLEOTIDE SEQUENCE</scope>
    <source>
        <strain evidence="2">AVDCRST_MAG07</strain>
    </source>
</reference>
<feature type="compositionally biased region" description="Low complexity" evidence="1">
    <location>
        <begin position="47"/>
        <end position="56"/>
    </location>
</feature>
<sequence>GAAPAHPRGRPARGRAPVRGAGVPRHVGRRHRHGVRDHRTGCLQALPEQGRAARPPAGRHQRAAARRRSRRRGRRARRPERPARPRRLPHRLRARRGRRHPGAGPGPGVPERARPGRRAPAAAQLRRAVDRRPVPTGAVVAARGGAPACARGVRAPQQHAAQRPRACGGGSAAVGDGDAGARTGRGGV</sequence>
<name>A0A6J4LND9_9ACTN</name>
<proteinExistence type="predicted"/>
<dbReference type="EMBL" id="CADCUB010000104">
    <property type="protein sequence ID" value="CAA9336401.1"/>
    <property type="molecule type" value="Genomic_DNA"/>
</dbReference>
<gene>
    <name evidence="2" type="ORF">AVDCRST_MAG07-2478</name>
</gene>
<feature type="region of interest" description="Disordered" evidence="1">
    <location>
        <begin position="1"/>
        <end position="188"/>
    </location>
</feature>
<accession>A0A6J4LND9</accession>
<feature type="compositionally biased region" description="Basic residues" evidence="1">
    <location>
        <begin position="57"/>
        <end position="101"/>
    </location>
</feature>
<feature type="compositionally biased region" description="Basic residues" evidence="1">
    <location>
        <begin position="26"/>
        <end position="36"/>
    </location>
</feature>
<feature type="non-terminal residue" evidence="2">
    <location>
        <position position="1"/>
    </location>
</feature>
<organism evidence="2">
    <name type="scientific">uncultured Frankineae bacterium</name>
    <dbReference type="NCBI Taxonomy" id="437475"/>
    <lineage>
        <taxon>Bacteria</taxon>
        <taxon>Bacillati</taxon>
        <taxon>Actinomycetota</taxon>
        <taxon>Actinomycetes</taxon>
        <taxon>Frankiales</taxon>
        <taxon>environmental samples</taxon>
    </lineage>
</organism>
<protein>
    <submittedName>
        <fullName evidence="2">Transcriptional regulator, AcrR family</fullName>
    </submittedName>
</protein>
<evidence type="ECO:0000313" key="2">
    <source>
        <dbReference type="EMBL" id="CAA9336401.1"/>
    </source>
</evidence>
<feature type="compositionally biased region" description="Low complexity" evidence="1">
    <location>
        <begin position="173"/>
        <end position="182"/>
    </location>
</feature>
<evidence type="ECO:0000256" key="1">
    <source>
        <dbReference type="SAM" id="MobiDB-lite"/>
    </source>
</evidence>
<feature type="compositionally biased region" description="Low complexity" evidence="1">
    <location>
        <begin position="134"/>
        <end position="166"/>
    </location>
</feature>